<proteinExistence type="predicted"/>
<evidence type="ECO:0000313" key="5">
    <source>
        <dbReference type="EMBL" id="AEV29537.1"/>
    </source>
</evidence>
<keyword evidence="3" id="KW-0067">ATP-binding</keyword>
<dbReference type="InterPro" id="IPR003593">
    <property type="entry name" value="AAA+_ATPase"/>
</dbReference>
<dbReference type="PANTHER" id="PTHR45772:SF7">
    <property type="entry name" value="AMINO ACID ABC TRANSPORTER ATP-BINDING PROTEIN"/>
    <property type="match status" value="1"/>
</dbReference>
<feature type="domain" description="ABC transporter" evidence="4">
    <location>
        <begin position="10"/>
        <end position="257"/>
    </location>
</feature>
<dbReference type="GO" id="GO:0005524">
    <property type="term" value="F:ATP binding"/>
    <property type="evidence" value="ECO:0007669"/>
    <property type="project" value="UniProtKB-KW"/>
</dbReference>
<dbReference type="InterPro" id="IPR027417">
    <property type="entry name" value="P-loop_NTPase"/>
</dbReference>
<dbReference type="GO" id="GO:0005304">
    <property type="term" value="F:L-valine transmembrane transporter activity"/>
    <property type="evidence" value="ECO:0007669"/>
    <property type="project" value="TreeGrafter"/>
</dbReference>
<evidence type="ECO:0000256" key="3">
    <source>
        <dbReference type="ARBA" id="ARBA00022840"/>
    </source>
</evidence>
<evidence type="ECO:0000256" key="1">
    <source>
        <dbReference type="ARBA" id="ARBA00022448"/>
    </source>
</evidence>
<dbReference type="GO" id="GO:0015808">
    <property type="term" value="P:L-alanine transport"/>
    <property type="evidence" value="ECO:0007669"/>
    <property type="project" value="TreeGrafter"/>
</dbReference>
<dbReference type="InterPro" id="IPR032823">
    <property type="entry name" value="BCA_ABC_TP_C"/>
</dbReference>
<gene>
    <name evidence="5" type="ordered locus">SpiGrapes_1739</name>
</gene>
<dbReference type="STRING" id="158190.SpiGrapes_1739"/>
<keyword evidence="1" id="KW-0813">Transport</keyword>
<dbReference type="KEGG" id="sgp:SpiGrapes_1739"/>
<dbReference type="SUPFAM" id="SSF52540">
    <property type="entry name" value="P-loop containing nucleoside triphosphate hydrolases"/>
    <property type="match status" value="1"/>
</dbReference>
<dbReference type="FunFam" id="3.40.50.300:FF:000421">
    <property type="entry name" value="Branched-chain amino acid ABC transporter ATP-binding protein"/>
    <property type="match status" value="1"/>
</dbReference>
<dbReference type="PANTHER" id="PTHR45772">
    <property type="entry name" value="CONSERVED COMPONENT OF ABC TRANSPORTER FOR NATURAL AMINO ACIDS-RELATED"/>
    <property type="match status" value="1"/>
</dbReference>
<dbReference type="GO" id="GO:1903805">
    <property type="term" value="P:L-valine import across plasma membrane"/>
    <property type="evidence" value="ECO:0007669"/>
    <property type="project" value="TreeGrafter"/>
</dbReference>
<dbReference type="PROSITE" id="PS50893">
    <property type="entry name" value="ABC_TRANSPORTER_2"/>
    <property type="match status" value="1"/>
</dbReference>
<dbReference type="GO" id="GO:0015192">
    <property type="term" value="F:L-phenylalanine transmembrane transporter activity"/>
    <property type="evidence" value="ECO:0007669"/>
    <property type="project" value="TreeGrafter"/>
</dbReference>
<keyword evidence="2" id="KW-0547">Nucleotide-binding</keyword>
<dbReference type="GO" id="GO:1903806">
    <property type="term" value="P:L-isoleucine import across plasma membrane"/>
    <property type="evidence" value="ECO:0007669"/>
    <property type="project" value="TreeGrafter"/>
</dbReference>
<dbReference type="GO" id="GO:0005886">
    <property type="term" value="C:plasma membrane"/>
    <property type="evidence" value="ECO:0007669"/>
    <property type="project" value="TreeGrafter"/>
</dbReference>
<dbReference type="eggNOG" id="COG0411">
    <property type="taxonomic scope" value="Bacteria"/>
</dbReference>
<dbReference type="Pfam" id="PF00005">
    <property type="entry name" value="ABC_tran"/>
    <property type="match status" value="1"/>
</dbReference>
<dbReference type="Gene3D" id="3.40.50.300">
    <property type="entry name" value="P-loop containing nucleotide triphosphate hydrolases"/>
    <property type="match status" value="1"/>
</dbReference>
<dbReference type="InterPro" id="IPR003439">
    <property type="entry name" value="ABC_transporter-like_ATP-bd"/>
</dbReference>
<sequence>MLEIQRQPVLSTEHICMYFGGLHAVEDINLEIHQGDIYGIIGPNGAGKTTLFNSCTGFNLPTKGKVFLCGEDITNLKPEQIAKKGMARTFQNIKLFKYMSVLDNIKIGFHLNLKSNLIDTVFHTKQFNADEAYAIEKGKEILDLVGLSKYTETKAGNLPYGVQRKVEIARALAINPKILLLDEPAAGMNPNETKELSDYILKINALGYTIGVIEHDMKFVMNTCNRIIVLNFGQQICEGTPDVIKTNQNVREAYFGKGLVAGEAINVAAEN</sequence>
<evidence type="ECO:0000256" key="2">
    <source>
        <dbReference type="ARBA" id="ARBA00022741"/>
    </source>
</evidence>
<accession>G8QXH4</accession>
<dbReference type="OrthoDB" id="9805514at2"/>
<dbReference type="Proteomes" id="UP000005632">
    <property type="component" value="Chromosome"/>
</dbReference>
<dbReference type="GO" id="GO:0016887">
    <property type="term" value="F:ATP hydrolysis activity"/>
    <property type="evidence" value="ECO:0007669"/>
    <property type="project" value="InterPro"/>
</dbReference>
<dbReference type="EMBL" id="CP003155">
    <property type="protein sequence ID" value="AEV29537.1"/>
    <property type="molecule type" value="Genomic_DNA"/>
</dbReference>
<protein>
    <submittedName>
        <fullName evidence="5">ABC-type branched-chain amino acid transport systems, ATPase component</fullName>
    </submittedName>
</protein>
<organism evidence="5 6">
    <name type="scientific">Sphaerochaeta pleomorpha (strain ATCC BAA-1885 / DSM 22778 / Grapes)</name>
    <dbReference type="NCBI Taxonomy" id="158190"/>
    <lineage>
        <taxon>Bacteria</taxon>
        <taxon>Pseudomonadati</taxon>
        <taxon>Spirochaetota</taxon>
        <taxon>Spirochaetia</taxon>
        <taxon>Spirochaetales</taxon>
        <taxon>Sphaerochaetaceae</taxon>
        <taxon>Sphaerochaeta</taxon>
    </lineage>
</organism>
<evidence type="ECO:0000313" key="6">
    <source>
        <dbReference type="Proteomes" id="UP000005632"/>
    </source>
</evidence>
<dbReference type="GO" id="GO:0015188">
    <property type="term" value="F:L-isoleucine transmembrane transporter activity"/>
    <property type="evidence" value="ECO:0007669"/>
    <property type="project" value="TreeGrafter"/>
</dbReference>
<dbReference type="SMART" id="SM00382">
    <property type="entry name" value="AAA"/>
    <property type="match status" value="1"/>
</dbReference>
<dbReference type="RefSeq" id="WP_014270380.1">
    <property type="nucleotide sequence ID" value="NC_016633.1"/>
</dbReference>
<dbReference type="CDD" id="cd03219">
    <property type="entry name" value="ABC_Mj1267_LivG_branched"/>
    <property type="match status" value="1"/>
</dbReference>
<evidence type="ECO:0000259" key="4">
    <source>
        <dbReference type="PROSITE" id="PS50893"/>
    </source>
</evidence>
<dbReference type="AlphaFoldDB" id="G8QXH4"/>
<reference evidence="5 6" key="1">
    <citation type="submission" date="2011-11" db="EMBL/GenBank/DDBJ databases">
        <title>Complete sequence of Spirochaeta sp. grapes.</title>
        <authorList>
            <consortium name="US DOE Joint Genome Institute"/>
            <person name="Lucas S."/>
            <person name="Han J."/>
            <person name="Lapidus A."/>
            <person name="Cheng J.-F."/>
            <person name="Goodwin L."/>
            <person name="Pitluck S."/>
            <person name="Peters L."/>
            <person name="Ovchinnikova G."/>
            <person name="Munk A.C."/>
            <person name="Detter J.C."/>
            <person name="Han C."/>
            <person name="Tapia R."/>
            <person name="Land M."/>
            <person name="Hauser L."/>
            <person name="Kyrpides N."/>
            <person name="Ivanova N."/>
            <person name="Pagani I."/>
            <person name="Ritalahtilisa K."/>
            <person name="Loeffler F."/>
            <person name="Woyke T."/>
        </authorList>
    </citation>
    <scope>NUCLEOTIDE SEQUENCE [LARGE SCALE GENOMIC DNA]</scope>
    <source>
        <strain evidence="6">ATCC BAA-1885 / DSM 22778 / Grapes</strain>
    </source>
</reference>
<dbReference type="HOGENOM" id="CLU_000604_1_2_12"/>
<dbReference type="GO" id="GO:0042941">
    <property type="term" value="P:D-alanine transmembrane transport"/>
    <property type="evidence" value="ECO:0007669"/>
    <property type="project" value="TreeGrafter"/>
</dbReference>
<dbReference type="Pfam" id="PF12399">
    <property type="entry name" value="BCA_ABC_TP_C"/>
    <property type="match status" value="1"/>
</dbReference>
<keyword evidence="6" id="KW-1185">Reference proteome</keyword>
<name>G8QXH4_SPHPG</name>
<dbReference type="InterPro" id="IPR051120">
    <property type="entry name" value="ABC_AA/LPS_Transport"/>
</dbReference>